<keyword evidence="10" id="KW-0408">Iron</keyword>
<dbReference type="AlphaFoldDB" id="A0A1X0YAI1"/>
<keyword evidence="11 12" id="KW-0472">Membrane</keyword>
<dbReference type="GO" id="GO:0005886">
    <property type="term" value="C:plasma membrane"/>
    <property type="evidence" value="ECO:0007669"/>
    <property type="project" value="UniProtKB-SubCell"/>
</dbReference>
<keyword evidence="15" id="KW-1185">Reference proteome</keyword>
<dbReference type="Pfam" id="PF01292">
    <property type="entry name" value="Ni_hydr_CYTB"/>
    <property type="match status" value="1"/>
</dbReference>
<gene>
    <name evidence="14" type="ORF">B5V00_05430</name>
</gene>
<name>A0A1X0YAI1_9BACT</name>
<evidence type="ECO:0000256" key="12">
    <source>
        <dbReference type="SAM" id="Phobius"/>
    </source>
</evidence>
<feature type="domain" description="Cytochrome b561 bacterial/Ni-hydrogenase" evidence="13">
    <location>
        <begin position="7"/>
        <end position="208"/>
    </location>
</feature>
<comment type="similarity">
    <text evidence="2">Belongs to the HupC/HyaC/HydC family.</text>
</comment>
<keyword evidence="9 12" id="KW-1133">Transmembrane helix</keyword>
<feature type="transmembrane region" description="Helical" evidence="12">
    <location>
        <begin position="119"/>
        <end position="144"/>
    </location>
</feature>
<protein>
    <submittedName>
        <fullName evidence="14">Ni/Fe-hydrogenase, b-type cytochrome subunit</fullName>
    </submittedName>
</protein>
<proteinExistence type="inferred from homology"/>
<evidence type="ECO:0000256" key="5">
    <source>
        <dbReference type="ARBA" id="ARBA00022617"/>
    </source>
</evidence>
<dbReference type="GO" id="GO:0022904">
    <property type="term" value="P:respiratory electron transport chain"/>
    <property type="evidence" value="ECO:0007669"/>
    <property type="project" value="InterPro"/>
</dbReference>
<dbReference type="NCBIfam" id="TIGR02125">
    <property type="entry name" value="CytB-hydogenase"/>
    <property type="match status" value="1"/>
</dbReference>
<dbReference type="PROSITE" id="PS00882">
    <property type="entry name" value="NI_HGENASE_CYTB_1"/>
    <property type="match status" value="1"/>
</dbReference>
<evidence type="ECO:0000256" key="3">
    <source>
        <dbReference type="ARBA" id="ARBA00022448"/>
    </source>
</evidence>
<dbReference type="SUPFAM" id="SSF81342">
    <property type="entry name" value="Transmembrane di-heme cytochromes"/>
    <property type="match status" value="1"/>
</dbReference>
<feature type="transmembrane region" description="Helical" evidence="12">
    <location>
        <begin position="175"/>
        <end position="193"/>
    </location>
</feature>
<dbReference type="InterPro" id="IPR016174">
    <property type="entry name" value="Di-haem_cyt_TM"/>
</dbReference>
<dbReference type="Proteomes" id="UP000193136">
    <property type="component" value="Unassembled WGS sequence"/>
</dbReference>
<evidence type="ECO:0000313" key="14">
    <source>
        <dbReference type="EMBL" id="ORJ62188.1"/>
    </source>
</evidence>
<evidence type="ECO:0000256" key="7">
    <source>
        <dbReference type="ARBA" id="ARBA00022723"/>
    </source>
</evidence>
<keyword evidence="8" id="KW-0249">Electron transport</keyword>
<evidence type="ECO:0000256" key="9">
    <source>
        <dbReference type="ARBA" id="ARBA00022989"/>
    </source>
</evidence>
<dbReference type="Gene3D" id="1.20.950.20">
    <property type="entry name" value="Transmembrane di-heme cytochromes, Chain C"/>
    <property type="match status" value="1"/>
</dbReference>
<feature type="transmembrane region" description="Helical" evidence="12">
    <location>
        <begin position="12"/>
        <end position="33"/>
    </location>
</feature>
<feature type="transmembrane region" description="Helical" evidence="12">
    <location>
        <begin position="53"/>
        <end position="75"/>
    </location>
</feature>
<evidence type="ECO:0000256" key="6">
    <source>
        <dbReference type="ARBA" id="ARBA00022692"/>
    </source>
</evidence>
<dbReference type="OrthoDB" id="197262at2"/>
<evidence type="ECO:0000259" key="13">
    <source>
        <dbReference type="Pfam" id="PF01292"/>
    </source>
</evidence>
<evidence type="ECO:0000256" key="2">
    <source>
        <dbReference type="ARBA" id="ARBA00008622"/>
    </source>
</evidence>
<keyword evidence="6 12" id="KW-0812">Transmembrane</keyword>
<evidence type="ECO:0000256" key="8">
    <source>
        <dbReference type="ARBA" id="ARBA00022982"/>
    </source>
</evidence>
<dbReference type="EMBL" id="NAAD01000004">
    <property type="protein sequence ID" value="ORJ62188.1"/>
    <property type="molecule type" value="Genomic_DNA"/>
</dbReference>
<dbReference type="PANTHER" id="PTHR30485">
    <property type="entry name" value="NI/FE-HYDROGENASE 1 B-TYPE CYTOCHROME SUBUNIT"/>
    <property type="match status" value="1"/>
</dbReference>
<keyword evidence="7" id="KW-0479">Metal-binding</keyword>
<dbReference type="GO" id="GO:0009055">
    <property type="term" value="F:electron transfer activity"/>
    <property type="evidence" value="ECO:0007669"/>
    <property type="project" value="InterPro"/>
</dbReference>
<accession>A0A1X0YAI1</accession>
<keyword evidence="3" id="KW-0813">Transport</keyword>
<comment type="subcellular location">
    <subcellularLocation>
        <location evidence="1">Cell membrane</location>
        <topology evidence="1">Multi-pass membrane protein</topology>
    </subcellularLocation>
</comment>
<dbReference type="InterPro" id="IPR051542">
    <property type="entry name" value="Hydrogenase_cytochrome"/>
</dbReference>
<dbReference type="GO" id="GO:0020037">
    <property type="term" value="F:heme binding"/>
    <property type="evidence" value="ECO:0007669"/>
    <property type="project" value="TreeGrafter"/>
</dbReference>
<organism evidence="14 15">
    <name type="scientific">Geothermobacter hydrogeniphilus</name>
    <dbReference type="NCBI Taxonomy" id="1969733"/>
    <lineage>
        <taxon>Bacteria</taxon>
        <taxon>Pseudomonadati</taxon>
        <taxon>Thermodesulfobacteriota</taxon>
        <taxon>Desulfuromonadia</taxon>
        <taxon>Desulfuromonadales</taxon>
        <taxon>Geothermobacteraceae</taxon>
        <taxon>Geothermobacter</taxon>
    </lineage>
</organism>
<dbReference type="PRINTS" id="PR00161">
    <property type="entry name" value="NIHGNASECYTB"/>
</dbReference>
<feature type="transmembrane region" description="Helical" evidence="12">
    <location>
        <begin position="150"/>
        <end position="168"/>
    </location>
</feature>
<dbReference type="PANTHER" id="PTHR30485:SF0">
    <property type="entry name" value="NI_FE-HYDROGENASE 1 B-TYPE CYTOCHROME SUBUNIT-RELATED"/>
    <property type="match status" value="1"/>
</dbReference>
<dbReference type="InterPro" id="IPR000516">
    <property type="entry name" value="Ni-dep_Hydgase_cyt-B"/>
</dbReference>
<dbReference type="STRING" id="1969733.B5V00_05430"/>
<dbReference type="GO" id="GO:0005506">
    <property type="term" value="F:iron ion binding"/>
    <property type="evidence" value="ECO:0007669"/>
    <property type="project" value="InterPro"/>
</dbReference>
<evidence type="ECO:0000256" key="11">
    <source>
        <dbReference type="ARBA" id="ARBA00023136"/>
    </source>
</evidence>
<evidence type="ECO:0000256" key="1">
    <source>
        <dbReference type="ARBA" id="ARBA00004651"/>
    </source>
</evidence>
<comment type="caution">
    <text evidence="14">The sequence shown here is derived from an EMBL/GenBank/DDBJ whole genome shotgun (WGS) entry which is preliminary data.</text>
</comment>
<keyword evidence="4" id="KW-1003">Cell membrane</keyword>
<evidence type="ECO:0000313" key="15">
    <source>
        <dbReference type="Proteomes" id="UP000193136"/>
    </source>
</evidence>
<sequence length="217" mass="24804">MLQIRYVWEWPVRITHWVNALSIVVLSVTGFYIGNPFITVHSTSEYVMGTMRVVHYGFAYAFALSVLARVVWSLVGNHHASWREFFPWLTPSGWKRIIGTFRYYAFMAKKPPYEVGHNALAAMAYSAVFILYLVQIVSGFALYAQFSPGVGWYSFFAPVLTAFGNQGLRLTHHVVMWLLIGFAIHHVYSAWLMDVKEKNGTLSSIFGGYKFVEPEDL</sequence>
<dbReference type="InterPro" id="IPR011577">
    <property type="entry name" value="Cyt_b561_bac/Ni-Hgenase"/>
</dbReference>
<dbReference type="RefSeq" id="WP_085009742.1">
    <property type="nucleotide sequence ID" value="NZ_NAAD01000004.1"/>
</dbReference>
<evidence type="ECO:0000256" key="4">
    <source>
        <dbReference type="ARBA" id="ARBA00022475"/>
    </source>
</evidence>
<evidence type="ECO:0000256" key="10">
    <source>
        <dbReference type="ARBA" id="ARBA00023004"/>
    </source>
</evidence>
<reference evidence="14 15" key="1">
    <citation type="submission" date="2017-03" db="EMBL/GenBank/DDBJ databases">
        <title>Genome sequence of Geothermobacter sp. EPR-M, Deep-Sea Iron Reducer.</title>
        <authorList>
            <person name="Tully B."/>
            <person name="Savalia P."/>
            <person name="Abuyen K."/>
            <person name="Baughan C."/>
            <person name="Romero E."/>
            <person name="Ronkowski C."/>
            <person name="Torres B."/>
            <person name="Tremblay J."/>
            <person name="Trujillo A."/>
            <person name="Tyler M."/>
            <person name="Perez-Rodriguez I."/>
            <person name="Amend J."/>
        </authorList>
    </citation>
    <scope>NUCLEOTIDE SEQUENCE [LARGE SCALE GENOMIC DNA]</scope>
    <source>
        <strain evidence="14 15">EPR-M</strain>
    </source>
</reference>
<keyword evidence="5" id="KW-0349">Heme</keyword>